<keyword evidence="3" id="KW-1185">Reference proteome</keyword>
<name>A0ABQ2CH16_9MICC</name>
<protein>
    <recommendedName>
        <fullName evidence="1">T3SS peptide-binding chaperone domain-containing protein</fullName>
    </recommendedName>
</protein>
<reference evidence="3" key="1">
    <citation type="journal article" date="2019" name="Int. J. Syst. Evol. Microbiol.">
        <title>The Global Catalogue of Microorganisms (GCM) 10K type strain sequencing project: providing services to taxonomists for standard genome sequencing and annotation.</title>
        <authorList>
            <consortium name="The Broad Institute Genomics Platform"/>
            <consortium name="The Broad Institute Genome Sequencing Center for Infectious Disease"/>
            <person name="Wu L."/>
            <person name="Ma J."/>
        </authorList>
    </citation>
    <scope>NUCLEOTIDE SEQUENCE [LARGE SCALE GENOMIC DNA]</scope>
    <source>
        <strain evidence="3">CGMCC 1.3601</strain>
    </source>
</reference>
<proteinExistence type="predicted"/>
<accession>A0ABQ2CH16</accession>
<sequence length="258" mass="28234">MQTVGDRLAAELADPRIEVTIIAPPVGLLGTFRRSQLTGLWYSGSHEAHTLGHTKLNTPVRRFPSTGAVKPPTPVHGNPSLRHTNAAAFWLASELARRHPHYVLLGDSASSLRLVSDTGPIIKISRHAAVEAGAIVLTPGEFFAVDDKRKLIEDLETKLGLPARKRAAVTTRRTVMYRAMAHILAATVGDKATWDFVSADAEHAGAWYMTRDAKPIAFLTRDGTVSFPEGSVNLLERYEAHSRKMTAMIGEVFRLVMP</sequence>
<evidence type="ECO:0000259" key="1">
    <source>
        <dbReference type="Pfam" id="PF22553"/>
    </source>
</evidence>
<dbReference type="InterPro" id="IPR054445">
    <property type="entry name" value="T3SS_chaperone_dom"/>
</dbReference>
<organism evidence="2 3">
    <name type="scientific">Pseudarthrobacter scleromae</name>
    <dbReference type="NCBI Taxonomy" id="158897"/>
    <lineage>
        <taxon>Bacteria</taxon>
        <taxon>Bacillati</taxon>
        <taxon>Actinomycetota</taxon>
        <taxon>Actinomycetes</taxon>
        <taxon>Micrococcales</taxon>
        <taxon>Micrococcaceae</taxon>
        <taxon>Pseudarthrobacter</taxon>
    </lineage>
</organism>
<dbReference type="Pfam" id="PF22553">
    <property type="entry name" value="TY-Chap2"/>
    <property type="match status" value="2"/>
</dbReference>
<evidence type="ECO:0000313" key="3">
    <source>
        <dbReference type="Proteomes" id="UP000658754"/>
    </source>
</evidence>
<feature type="domain" description="T3SS peptide-binding chaperone" evidence="1">
    <location>
        <begin position="87"/>
        <end position="199"/>
    </location>
</feature>
<comment type="caution">
    <text evidence="2">The sequence shown here is derived from an EMBL/GenBank/DDBJ whole genome shotgun (WGS) entry which is preliminary data.</text>
</comment>
<feature type="domain" description="T3SS peptide-binding chaperone" evidence="1">
    <location>
        <begin position="203"/>
        <end position="256"/>
    </location>
</feature>
<dbReference type="Proteomes" id="UP000658754">
    <property type="component" value="Unassembled WGS sequence"/>
</dbReference>
<evidence type="ECO:0000313" key="2">
    <source>
        <dbReference type="EMBL" id="GGI86849.1"/>
    </source>
</evidence>
<dbReference type="EMBL" id="BMKV01000004">
    <property type="protein sequence ID" value="GGI86849.1"/>
    <property type="molecule type" value="Genomic_DNA"/>
</dbReference>
<gene>
    <name evidence="2" type="ORF">GCM10007175_25050</name>
</gene>